<evidence type="ECO:0000256" key="1">
    <source>
        <dbReference type="ARBA" id="ARBA00022679"/>
    </source>
</evidence>
<gene>
    <name evidence="3" type="ORF">HA331_04620</name>
</gene>
<dbReference type="SUPFAM" id="SSF53448">
    <property type="entry name" value="Nucleotide-diphospho-sugar transferases"/>
    <property type="match status" value="1"/>
</dbReference>
<dbReference type="CDD" id="cd02516">
    <property type="entry name" value="CDP-ME_synthetase"/>
    <property type="match status" value="1"/>
</dbReference>
<sequence>MVTLILLAGGSGTRASLNLPKQYYRIEEKMVIEYTLENVSRVKGVDNIILVSNPRFMDTALELKESFPKIKDVAKGGRTRNESIYNGFMKVPQKESKILVHDAVRPFTPRWVFERIISLLDERDVITTVNPITGNLIELDNGKVKRIYDRSKFAIGEAPTGYRYGALKKTLEVAVSNGTLNEIPHDIVLAMNAGFDVYVLPCNCFNLKITFKEDIEIARTLIKMLEERE</sequence>
<keyword evidence="2 3" id="KW-0548">Nucleotidyltransferase</keyword>
<dbReference type="PROSITE" id="PS01295">
    <property type="entry name" value="ISPD"/>
    <property type="match status" value="1"/>
</dbReference>
<proteinExistence type="predicted"/>
<dbReference type="InterPro" id="IPR029044">
    <property type="entry name" value="Nucleotide-diphossugar_trans"/>
</dbReference>
<dbReference type="Gene3D" id="3.90.550.10">
    <property type="entry name" value="Spore Coat Polysaccharide Biosynthesis Protein SpsA, Chain A"/>
    <property type="match status" value="1"/>
</dbReference>
<dbReference type="RefSeq" id="WP_010884491.1">
    <property type="nucleotide sequence ID" value="NZ_DUJN01000004.1"/>
</dbReference>
<dbReference type="GeneID" id="1444278"/>
<evidence type="ECO:0000313" key="3">
    <source>
        <dbReference type="EMBL" id="HII61028.1"/>
    </source>
</evidence>
<dbReference type="GO" id="GO:0070567">
    <property type="term" value="F:cytidylyltransferase activity"/>
    <property type="evidence" value="ECO:0007669"/>
    <property type="project" value="InterPro"/>
</dbReference>
<dbReference type="Pfam" id="PF01128">
    <property type="entry name" value="IspD"/>
    <property type="match status" value="1"/>
</dbReference>
<dbReference type="Proteomes" id="UP000617544">
    <property type="component" value="Unassembled WGS sequence"/>
</dbReference>
<dbReference type="InterPro" id="IPR034683">
    <property type="entry name" value="IspD/TarI"/>
</dbReference>
<dbReference type="InterPro" id="IPR018294">
    <property type="entry name" value="ISPD_synthase_CS"/>
</dbReference>
<accession>A0A832T6F2</accession>
<reference evidence="3" key="1">
    <citation type="journal article" date="2020" name="bioRxiv">
        <title>A rank-normalized archaeal taxonomy based on genome phylogeny resolves widespread incomplete and uneven classifications.</title>
        <authorList>
            <person name="Rinke C."/>
            <person name="Chuvochina M."/>
            <person name="Mussig A.J."/>
            <person name="Chaumeil P.-A."/>
            <person name="Waite D.W."/>
            <person name="Whitman W.B."/>
            <person name="Parks D.H."/>
            <person name="Hugenholtz P."/>
        </authorList>
    </citation>
    <scope>NUCLEOTIDE SEQUENCE</scope>
    <source>
        <strain evidence="3">UBA8834</strain>
    </source>
</reference>
<dbReference type="GO" id="GO:0005829">
    <property type="term" value="C:cytosol"/>
    <property type="evidence" value="ECO:0007669"/>
    <property type="project" value="TreeGrafter"/>
</dbReference>
<comment type="caution">
    <text evidence="3">The sequence shown here is derived from an EMBL/GenBank/DDBJ whole genome shotgun (WGS) entry which is preliminary data.</text>
</comment>
<dbReference type="AlphaFoldDB" id="A0A832T6F2"/>
<evidence type="ECO:0000313" key="4">
    <source>
        <dbReference type="Proteomes" id="UP000617544"/>
    </source>
</evidence>
<keyword evidence="1 3" id="KW-0808">Transferase</keyword>
<dbReference type="EMBL" id="DUJN01000004">
    <property type="protein sequence ID" value="HII61028.1"/>
    <property type="molecule type" value="Genomic_DNA"/>
</dbReference>
<evidence type="ECO:0000256" key="2">
    <source>
        <dbReference type="ARBA" id="ARBA00022695"/>
    </source>
</evidence>
<organism evidence="3 4">
    <name type="scientific">Pyrococcus horikoshii</name>
    <dbReference type="NCBI Taxonomy" id="53953"/>
    <lineage>
        <taxon>Archaea</taxon>
        <taxon>Methanobacteriati</taxon>
        <taxon>Methanobacteriota</taxon>
        <taxon>Thermococci</taxon>
        <taxon>Thermococcales</taxon>
        <taxon>Thermococcaceae</taxon>
        <taxon>Pyrococcus</taxon>
    </lineage>
</organism>
<name>A0A832T6F2_PYRHR</name>
<dbReference type="OMA" id="TPMLIHA"/>
<dbReference type="GO" id="GO:0008299">
    <property type="term" value="P:isoprenoid biosynthetic process"/>
    <property type="evidence" value="ECO:0007669"/>
    <property type="project" value="InterPro"/>
</dbReference>
<dbReference type="PANTHER" id="PTHR43015:SF1">
    <property type="entry name" value="D-RIBITOL-5-PHOSPHATE CYTIDYLYLTRANSFERASE"/>
    <property type="match status" value="1"/>
</dbReference>
<dbReference type="PANTHER" id="PTHR43015">
    <property type="entry name" value="D-RIBITOL-5-PHOSPHATE CYTIDYLYLTRANSFERASE"/>
    <property type="match status" value="1"/>
</dbReference>
<protein>
    <submittedName>
        <fullName evidence="3">2-C-methyl-D-erythritol 4-phosphate cytidylyltransferase</fullName>
    </submittedName>
</protein>